<dbReference type="Proteomes" id="UP000824782">
    <property type="component" value="Unassembled WGS sequence"/>
</dbReference>
<keyword evidence="3" id="KW-1185">Reference proteome</keyword>
<evidence type="ECO:0000313" key="2">
    <source>
        <dbReference type="EMBL" id="KAG8558402.1"/>
    </source>
</evidence>
<feature type="region of interest" description="Disordered" evidence="1">
    <location>
        <begin position="57"/>
        <end position="79"/>
    </location>
</feature>
<evidence type="ECO:0000256" key="1">
    <source>
        <dbReference type="SAM" id="MobiDB-lite"/>
    </source>
</evidence>
<proteinExistence type="predicted"/>
<dbReference type="EMBL" id="WNYA01000008">
    <property type="protein sequence ID" value="KAG8558402.1"/>
    <property type="molecule type" value="Genomic_DNA"/>
</dbReference>
<feature type="compositionally biased region" description="Polar residues" evidence="1">
    <location>
        <begin position="69"/>
        <end position="79"/>
    </location>
</feature>
<dbReference type="AlphaFoldDB" id="A0AAV7A9S0"/>
<evidence type="ECO:0000313" key="3">
    <source>
        <dbReference type="Proteomes" id="UP000824782"/>
    </source>
</evidence>
<name>A0AAV7A9S0_ENGPU</name>
<protein>
    <submittedName>
        <fullName evidence="2">Uncharacterized protein</fullName>
    </submittedName>
</protein>
<comment type="caution">
    <text evidence="2">The sequence shown here is derived from an EMBL/GenBank/DDBJ whole genome shotgun (WGS) entry which is preliminary data.</text>
</comment>
<reference evidence="2" key="1">
    <citation type="thesis" date="2020" institute="ProQuest LLC" country="789 East Eisenhower Parkway, Ann Arbor, MI, USA">
        <title>Comparative Genomics and Chromosome Evolution.</title>
        <authorList>
            <person name="Mudd A.B."/>
        </authorList>
    </citation>
    <scope>NUCLEOTIDE SEQUENCE</scope>
    <source>
        <strain evidence="2">237g6f4</strain>
        <tissue evidence="2">Blood</tissue>
    </source>
</reference>
<accession>A0AAV7A9S0</accession>
<sequence>MLLKEVQQFLHASDNFFPGSMRKCCVASSPRLPPVDQPPHHLLLRSPLLGIPHPVLRGTKRRPALPMTSWMTQDTAPRN</sequence>
<organism evidence="2 3">
    <name type="scientific">Engystomops pustulosus</name>
    <name type="common">Tungara frog</name>
    <name type="synonym">Physalaemus pustulosus</name>
    <dbReference type="NCBI Taxonomy" id="76066"/>
    <lineage>
        <taxon>Eukaryota</taxon>
        <taxon>Metazoa</taxon>
        <taxon>Chordata</taxon>
        <taxon>Craniata</taxon>
        <taxon>Vertebrata</taxon>
        <taxon>Euteleostomi</taxon>
        <taxon>Amphibia</taxon>
        <taxon>Batrachia</taxon>
        <taxon>Anura</taxon>
        <taxon>Neobatrachia</taxon>
        <taxon>Hyloidea</taxon>
        <taxon>Leptodactylidae</taxon>
        <taxon>Leiuperinae</taxon>
        <taxon>Engystomops</taxon>
    </lineage>
</organism>
<gene>
    <name evidence="2" type="ORF">GDO81_016976</name>
</gene>